<dbReference type="Pfam" id="PF01425">
    <property type="entry name" value="Amidase"/>
    <property type="match status" value="1"/>
</dbReference>
<sequence>MTDALWRWSATRLATAIRARDVSCVEVMTSVLGRVRAVNPRINALPEVLADAALEAARRADGAVLSGIDLPPLHGVPLSIKLNIDQQGCATSNGAVALKDRIAAHDAPVVALLRRAGAIPFARANVAEFSMRWDSDCALHGRVVNPWNAAYTAGGSSSGSAAAVACGLGPASIGNDNGGSIRYPALACGVVGLRPTPGLVPFFNDTDTAERGMIGQMTNVNGPIAREVEDARLIFSAIRRETPEDPLGIPAGPIPSTPPARTPVALFTGEAAGFTPAPRVRAALLAAARRLEAAGYVVEEVTPPCFAEAAELWCNLTYDDRHRGGFDALLQAGSPAVKTLIGYIQQHFPPRDAAASLAGFARRLGILREWRAFLARWPLLLMPVSWDDPIHPDADIVSVDGLAALVRAQSPLLATSLLGLPSVAVPVALAPDYGDGLPAGVQIVAWRYRENCCLDAATHVRAPIHFPFADPYAADMP</sequence>
<name>A0A939KMQ2_9PROT</name>
<accession>A0A939KMQ2</accession>
<protein>
    <submittedName>
        <fullName evidence="3">Amidase</fullName>
    </submittedName>
</protein>
<dbReference type="Proteomes" id="UP000664073">
    <property type="component" value="Unassembled WGS sequence"/>
</dbReference>
<evidence type="ECO:0000259" key="2">
    <source>
        <dbReference type="Pfam" id="PF01425"/>
    </source>
</evidence>
<dbReference type="Gene3D" id="3.90.1300.10">
    <property type="entry name" value="Amidase signature (AS) domain"/>
    <property type="match status" value="1"/>
</dbReference>
<evidence type="ECO:0000313" key="3">
    <source>
        <dbReference type="EMBL" id="MBO1324805.1"/>
    </source>
</evidence>
<dbReference type="RefSeq" id="WP_207845452.1">
    <property type="nucleotide sequence ID" value="NZ_JAFVMH010000002.1"/>
</dbReference>
<dbReference type="InterPro" id="IPR023631">
    <property type="entry name" value="Amidase_dom"/>
</dbReference>
<dbReference type="InterPro" id="IPR000120">
    <property type="entry name" value="Amidase"/>
</dbReference>
<proteinExistence type="inferred from homology"/>
<dbReference type="PANTHER" id="PTHR11895:SF7">
    <property type="entry name" value="GLUTAMYL-TRNA(GLN) AMIDOTRANSFERASE SUBUNIT A, MITOCHONDRIAL"/>
    <property type="match status" value="1"/>
</dbReference>
<dbReference type="InterPro" id="IPR036928">
    <property type="entry name" value="AS_sf"/>
</dbReference>
<comment type="caution">
    <text evidence="3">The sequence shown here is derived from an EMBL/GenBank/DDBJ whole genome shotgun (WGS) entry which is preliminary data.</text>
</comment>
<feature type="domain" description="Amidase" evidence="2">
    <location>
        <begin position="26"/>
        <end position="454"/>
    </location>
</feature>
<dbReference type="PANTHER" id="PTHR11895">
    <property type="entry name" value="TRANSAMIDASE"/>
    <property type="match status" value="1"/>
</dbReference>
<dbReference type="InterPro" id="IPR020556">
    <property type="entry name" value="Amidase_CS"/>
</dbReference>
<dbReference type="NCBIfam" id="NF005687">
    <property type="entry name" value="PRK07487.1"/>
    <property type="match status" value="1"/>
</dbReference>
<comment type="similarity">
    <text evidence="1">Belongs to the amidase family.</text>
</comment>
<dbReference type="GO" id="GO:0003824">
    <property type="term" value="F:catalytic activity"/>
    <property type="evidence" value="ECO:0007669"/>
    <property type="project" value="InterPro"/>
</dbReference>
<gene>
    <name evidence="3" type="ORF">J2D77_06520</name>
</gene>
<keyword evidence="4" id="KW-1185">Reference proteome</keyword>
<evidence type="ECO:0000313" key="4">
    <source>
        <dbReference type="Proteomes" id="UP000664073"/>
    </source>
</evidence>
<dbReference type="PROSITE" id="PS00571">
    <property type="entry name" value="AMIDASES"/>
    <property type="match status" value="1"/>
</dbReference>
<organism evidence="3 4">
    <name type="scientific">Acetobacter garciniae</name>
    <dbReference type="NCBI Taxonomy" id="2817435"/>
    <lineage>
        <taxon>Bacteria</taxon>
        <taxon>Pseudomonadati</taxon>
        <taxon>Pseudomonadota</taxon>
        <taxon>Alphaproteobacteria</taxon>
        <taxon>Acetobacterales</taxon>
        <taxon>Acetobacteraceae</taxon>
        <taxon>Acetobacter</taxon>
    </lineage>
</organism>
<dbReference type="EMBL" id="JAFVMH010000002">
    <property type="protein sequence ID" value="MBO1324805.1"/>
    <property type="molecule type" value="Genomic_DNA"/>
</dbReference>
<reference evidence="3" key="1">
    <citation type="submission" date="2021-03" db="EMBL/GenBank/DDBJ databases">
        <title>The complete genome sequence of Acetobacter sp. TBRC 12339.</title>
        <authorList>
            <person name="Charoenyingcharoen P."/>
            <person name="Yukphan P."/>
        </authorList>
    </citation>
    <scope>NUCLEOTIDE SEQUENCE</scope>
    <source>
        <strain evidence="3">TBRC 12339</strain>
    </source>
</reference>
<evidence type="ECO:0000256" key="1">
    <source>
        <dbReference type="ARBA" id="ARBA00009199"/>
    </source>
</evidence>
<dbReference type="SUPFAM" id="SSF75304">
    <property type="entry name" value="Amidase signature (AS) enzymes"/>
    <property type="match status" value="1"/>
</dbReference>
<dbReference type="AlphaFoldDB" id="A0A939KMQ2"/>